<keyword evidence="9 19" id="KW-0106">Calcium</keyword>
<dbReference type="InterPro" id="IPR012341">
    <property type="entry name" value="6hp_glycosidase-like_sf"/>
</dbReference>
<keyword evidence="12 23" id="KW-0472">Membrane</keyword>
<evidence type="ECO:0000256" key="21">
    <source>
        <dbReference type="RuleBase" id="RU361193"/>
    </source>
</evidence>
<reference evidence="24" key="1">
    <citation type="submission" date="2021-09" db="EMBL/GenBank/DDBJ databases">
        <authorList>
            <consortium name="Pathogen Informatics"/>
        </authorList>
    </citation>
    <scope>NUCLEOTIDE SEQUENCE</scope>
</reference>
<evidence type="ECO:0000256" key="6">
    <source>
        <dbReference type="ARBA" id="ARBA00022723"/>
    </source>
</evidence>
<dbReference type="Pfam" id="PF01532">
    <property type="entry name" value="Glyco_hydro_47"/>
    <property type="match status" value="1"/>
</dbReference>
<organism evidence="24 25">
    <name type="scientific">Cercopithifilaria johnstoni</name>
    <dbReference type="NCBI Taxonomy" id="2874296"/>
    <lineage>
        <taxon>Eukaryota</taxon>
        <taxon>Metazoa</taxon>
        <taxon>Ecdysozoa</taxon>
        <taxon>Nematoda</taxon>
        <taxon>Chromadorea</taxon>
        <taxon>Rhabditida</taxon>
        <taxon>Spirurina</taxon>
        <taxon>Spiruromorpha</taxon>
        <taxon>Filarioidea</taxon>
        <taxon>Onchocercidae</taxon>
        <taxon>Cercopithifilaria</taxon>
    </lineage>
</organism>
<dbReference type="InterPro" id="IPR050749">
    <property type="entry name" value="Glycosyl_Hydrolase_47"/>
</dbReference>
<dbReference type="Gene3D" id="1.50.10.10">
    <property type="match status" value="1"/>
</dbReference>
<evidence type="ECO:0000256" key="7">
    <source>
        <dbReference type="ARBA" id="ARBA00022801"/>
    </source>
</evidence>
<evidence type="ECO:0000256" key="10">
    <source>
        <dbReference type="ARBA" id="ARBA00022968"/>
    </source>
</evidence>
<proteinExistence type="inferred from homology"/>
<keyword evidence="13 20" id="KW-1015">Disulfide bond</keyword>
<feature type="active site" description="Proton donor" evidence="18">
    <location>
        <position position="458"/>
    </location>
</feature>
<dbReference type="GO" id="GO:0034976">
    <property type="term" value="P:response to endoplasmic reticulum stress"/>
    <property type="evidence" value="ECO:0007669"/>
    <property type="project" value="UniProtKB-ARBA"/>
</dbReference>
<comment type="function">
    <text evidence="17">Involved in glycoprotein quality control targeting of misfolded glycoproteins for degradation. It primarily trims a single alpha-1,2-linked mannose residue from Man(9)GlcNAc(2) to produce Man(8)GlcNAc(2), but at high enzyme concentrations, as found in the ER quality control compartment (ERQC), it further trims the carbohydrates to Man(5-6)GlcNAc(2).</text>
</comment>
<keyword evidence="10" id="KW-0735">Signal-anchor</keyword>
<dbReference type="PANTHER" id="PTHR11742:SF55">
    <property type="entry name" value="ENDOPLASMIC RETICULUM MANNOSYL-OLIGOSACCHARIDE 1,2-ALPHA-MANNOSIDASE"/>
    <property type="match status" value="1"/>
</dbReference>
<dbReference type="GO" id="GO:0005509">
    <property type="term" value="F:calcium ion binding"/>
    <property type="evidence" value="ECO:0007669"/>
    <property type="project" value="InterPro"/>
</dbReference>
<dbReference type="OrthoDB" id="8118055at2759"/>
<comment type="similarity">
    <text evidence="4 21">Belongs to the glycosyl hydrolase 47 family.</text>
</comment>
<evidence type="ECO:0000256" key="9">
    <source>
        <dbReference type="ARBA" id="ARBA00022837"/>
    </source>
</evidence>
<feature type="transmembrane region" description="Helical" evidence="23">
    <location>
        <begin position="42"/>
        <end position="59"/>
    </location>
</feature>
<evidence type="ECO:0000256" key="4">
    <source>
        <dbReference type="ARBA" id="ARBA00007658"/>
    </source>
</evidence>
<gene>
    <name evidence="24" type="ORF">CJOHNSTONI_LOCUS3157</name>
</gene>
<dbReference type="InterPro" id="IPR001382">
    <property type="entry name" value="Glyco_hydro_47"/>
</dbReference>
<dbReference type="GO" id="GO:0005789">
    <property type="term" value="C:endoplasmic reticulum membrane"/>
    <property type="evidence" value="ECO:0007669"/>
    <property type="project" value="UniProtKB-SubCell"/>
</dbReference>
<evidence type="ECO:0000256" key="11">
    <source>
        <dbReference type="ARBA" id="ARBA00022989"/>
    </source>
</evidence>
<feature type="active site" evidence="18">
    <location>
        <position position="351"/>
    </location>
</feature>
<evidence type="ECO:0000256" key="8">
    <source>
        <dbReference type="ARBA" id="ARBA00022824"/>
    </source>
</evidence>
<dbReference type="PRINTS" id="PR00747">
    <property type="entry name" value="GLYHDRLASE47"/>
</dbReference>
<evidence type="ECO:0000256" key="3">
    <source>
        <dbReference type="ARBA" id="ARBA00004922"/>
    </source>
</evidence>
<evidence type="ECO:0000256" key="22">
    <source>
        <dbReference type="SAM" id="MobiDB-lite"/>
    </source>
</evidence>
<comment type="catalytic activity">
    <reaction evidence="16">
        <text>N(4)-(alpha-D-Man-(1-&gt;2)-alpha-D-Man-(1-&gt;2)-alpha-D-Man-(1-&gt;3)-[alpha-D-Man-(1-&gt;2)-alpha-D-Man-(1-&gt;3)-[alpha-D-Man-(1-&gt;2)-alpha-D-Man-(1-&gt;6)]-alpha-D-Man-(1-&gt;6)]-beta-D-Man-(1-&gt;4)-beta-D-GlcNAc-(1-&gt;4)-beta-D-GlcNAc)-L-asparaginyl-[protein] (N-glucan mannose isomer 9A1,2,3B1,2,3) + 4 H2O = N(4)-(alpha-D-Man-(1-&gt;3)-[alpha-D-Man-(1-&gt;3)-[alpha-D-Man-(1-&gt;6)]-alpha-D-Man-(1-&gt;6)]-beta-D-Man-(1-&gt;4)-beta-D-GlcNAc-(1-&gt;4)-beta-D-GlcNAc)-L-asparaginyl-[protein] (N-glucan mannose isomer 5A1,2) + 4 beta-D-mannose</text>
        <dbReference type="Rhea" id="RHEA:56008"/>
        <dbReference type="Rhea" id="RHEA-COMP:14356"/>
        <dbReference type="Rhea" id="RHEA-COMP:14367"/>
        <dbReference type="ChEBI" id="CHEBI:15377"/>
        <dbReference type="ChEBI" id="CHEBI:28563"/>
        <dbReference type="ChEBI" id="CHEBI:59087"/>
        <dbReference type="ChEBI" id="CHEBI:139493"/>
        <dbReference type="EC" id="3.2.1.113"/>
    </reaction>
</comment>
<keyword evidence="11 23" id="KW-1133">Transmembrane helix</keyword>
<evidence type="ECO:0000313" key="24">
    <source>
        <dbReference type="EMBL" id="CAG9532882.1"/>
    </source>
</evidence>
<evidence type="ECO:0000256" key="18">
    <source>
        <dbReference type="PIRSR" id="PIRSR601382-1"/>
    </source>
</evidence>
<feature type="binding site" evidence="19">
    <location>
        <position position="575"/>
    </location>
    <ligand>
        <name>Ca(2+)</name>
        <dbReference type="ChEBI" id="CHEBI:29108"/>
    </ligand>
</feature>
<dbReference type="InterPro" id="IPR036026">
    <property type="entry name" value="Seven-hairpin_glycosidases"/>
</dbReference>
<evidence type="ECO:0000256" key="17">
    <source>
        <dbReference type="ARBA" id="ARBA00053655"/>
    </source>
</evidence>
<dbReference type="EMBL" id="CAKAEH010001103">
    <property type="protein sequence ID" value="CAG9532882.1"/>
    <property type="molecule type" value="Genomic_DNA"/>
</dbReference>
<evidence type="ECO:0000256" key="14">
    <source>
        <dbReference type="ARBA" id="ARBA00023295"/>
    </source>
</evidence>
<dbReference type="GO" id="GO:0010498">
    <property type="term" value="P:proteasomal protein catabolic process"/>
    <property type="evidence" value="ECO:0007669"/>
    <property type="project" value="UniProtKB-ARBA"/>
</dbReference>
<keyword evidence="6 19" id="KW-0479">Metal-binding</keyword>
<dbReference type="GO" id="GO:0004571">
    <property type="term" value="F:mannosyl-oligosaccharide 1,2-alpha-mannosidase activity"/>
    <property type="evidence" value="ECO:0007669"/>
    <property type="project" value="UniProtKB-EC"/>
</dbReference>
<evidence type="ECO:0000313" key="25">
    <source>
        <dbReference type="Proteomes" id="UP000746747"/>
    </source>
</evidence>
<dbReference type="Proteomes" id="UP000746747">
    <property type="component" value="Unassembled WGS sequence"/>
</dbReference>
<name>A0A8J2LZR4_9BILA</name>
<feature type="active site" description="Proton donor" evidence="18">
    <location>
        <position position="217"/>
    </location>
</feature>
<evidence type="ECO:0000256" key="19">
    <source>
        <dbReference type="PIRSR" id="PIRSR601382-2"/>
    </source>
</evidence>
<feature type="compositionally biased region" description="Basic and acidic residues" evidence="22">
    <location>
        <begin position="98"/>
        <end position="121"/>
    </location>
</feature>
<evidence type="ECO:0000256" key="16">
    <source>
        <dbReference type="ARBA" id="ARBA00048605"/>
    </source>
</evidence>
<sequence>MKKLYRSGSEGHLPFLVNPISERRTSLRICRYWRSLARLQRFAVLILLLFLFIICFIAAKGTIGVDDIYYLPRNTANNAQPIDAPPDNHKSLEEVVDKEMNESREGSKTNEENDLNDESKRKIQKRSHFKGPQNDKQKAVVEAFKHAWKGYKKYAWGHDHLKPVTKSYNDWFGLGLTIVDSLSTAIIMGLDDEFEEGRNWVAESLSFERNNFVSFFETTIRVLGGLLSAYHLSGDKMFVHRAQDLGSRLVAAYATSSPVPYSDISLMNRKGRQPSWNTYCSLSEITSVQLELRDLSRITNNSTYEMFAFRTSEHVHREGCPQYDGLCGMFISPVTGRFKEHTTITMGARSDSYYEYLLKQWLQTGKTIDWLKDDYNQSMAAMEKYLLQYTKPNNFAFVGEIISDNVYSPKMDHLACFIAGTLALGSLNGLPPKHMELGKDIAKGCHKMYETKTGLGPEIVYFNIDPASTRDILIKYVDAHSLLRPEAIEAWFYLYRATDDKIYQQWGWEVFKAIESYAKLEYGYSSVNNVKRIPVTHNFRDMMESFFLAETLKYLYLLFDDDKTDIPLDKYVFNTEGHPLPIYDH</sequence>
<comment type="subcellular location">
    <subcellularLocation>
        <location evidence="2">Endoplasmic reticulum membrane</location>
        <topology evidence="2">Single-pass type II membrane protein</topology>
    </subcellularLocation>
</comment>
<comment type="caution">
    <text evidence="24">The sequence shown here is derived from an EMBL/GenBank/DDBJ whole genome shotgun (WGS) entry which is preliminary data.</text>
</comment>
<evidence type="ECO:0000256" key="13">
    <source>
        <dbReference type="ARBA" id="ARBA00023157"/>
    </source>
</evidence>
<dbReference type="AlphaFoldDB" id="A0A8J2LZR4"/>
<keyword evidence="14 21" id="KW-0326">Glycosidase</keyword>
<protein>
    <recommendedName>
        <fullName evidence="21">alpha-1,2-Mannosidase</fullName>
        <ecNumber evidence="21">3.2.1.-</ecNumber>
    </recommendedName>
</protein>
<evidence type="ECO:0000256" key="15">
    <source>
        <dbReference type="ARBA" id="ARBA00047669"/>
    </source>
</evidence>
<evidence type="ECO:0000256" key="2">
    <source>
        <dbReference type="ARBA" id="ARBA00004648"/>
    </source>
</evidence>
<comment type="catalytic activity">
    <reaction evidence="15">
        <text>N(4)-(alpha-D-Man-(1-&gt;2)-alpha-D-Man-(1-&gt;2)-alpha-D-Man-(1-&gt;3)-[alpha-D-Man-(1-&gt;3)-[alpha-D-Man-(1-&gt;2)-alpha-D-Man-(1-&gt;6)]-alpha-D-Man-(1-&gt;6)]-beta-D-Man-(1-&gt;4)-beta-D-GlcNAc-(1-&gt;4)-beta-D-GlcNAc)-L-asparaginyl-[protein] (N-glucan mannose isomer 8A1,2,3B1,3) + 3 H2O = N(4)-(alpha-D-Man-(1-&gt;3)-[alpha-D-Man-(1-&gt;3)-[alpha-D-Man-(1-&gt;6)]-alpha-D-Man-(1-&gt;6)]-beta-D-Man-(1-&gt;4)-beta-D-GlcNAc-(1-&gt;4)-beta-D-GlcNAc)-L-asparaginyl-[protein] (N-glucan mannose isomer 5A1,2) + 3 beta-D-mannose</text>
        <dbReference type="Rhea" id="RHEA:56028"/>
        <dbReference type="Rhea" id="RHEA-COMP:14358"/>
        <dbReference type="Rhea" id="RHEA-COMP:14367"/>
        <dbReference type="ChEBI" id="CHEBI:15377"/>
        <dbReference type="ChEBI" id="CHEBI:28563"/>
        <dbReference type="ChEBI" id="CHEBI:59087"/>
        <dbReference type="ChEBI" id="CHEBI:60628"/>
        <dbReference type="EC" id="3.2.1.113"/>
    </reaction>
</comment>
<dbReference type="GO" id="GO:0005975">
    <property type="term" value="P:carbohydrate metabolic process"/>
    <property type="evidence" value="ECO:0007669"/>
    <property type="project" value="InterPro"/>
</dbReference>
<dbReference type="EC" id="3.2.1.-" evidence="21"/>
<evidence type="ECO:0000256" key="20">
    <source>
        <dbReference type="PIRSR" id="PIRSR601382-3"/>
    </source>
</evidence>
<feature type="region of interest" description="Disordered" evidence="22">
    <location>
        <begin position="98"/>
        <end position="137"/>
    </location>
</feature>
<feature type="active site" evidence="18">
    <location>
        <position position="486"/>
    </location>
</feature>
<dbReference type="FunFam" id="1.50.10.10:FF:000010">
    <property type="entry name" value="alpha-1,2-Mannosidase"/>
    <property type="match status" value="1"/>
</dbReference>
<dbReference type="PANTHER" id="PTHR11742">
    <property type="entry name" value="MANNOSYL-OLIGOSACCHARIDE ALPHA-1,2-MANNOSIDASE-RELATED"/>
    <property type="match status" value="1"/>
</dbReference>
<dbReference type="SUPFAM" id="SSF48225">
    <property type="entry name" value="Seven-hairpin glycosidases"/>
    <property type="match status" value="1"/>
</dbReference>
<keyword evidence="8" id="KW-0256">Endoplasmic reticulum</keyword>
<evidence type="ECO:0000256" key="5">
    <source>
        <dbReference type="ARBA" id="ARBA00022692"/>
    </source>
</evidence>
<comment type="pathway">
    <text evidence="3">Protein modification; protein glycosylation.</text>
</comment>
<keyword evidence="7 21" id="KW-0378">Hydrolase</keyword>
<comment type="cofactor">
    <cofactor evidence="1 19">
        <name>Ca(2+)</name>
        <dbReference type="ChEBI" id="CHEBI:29108"/>
    </cofactor>
</comment>
<keyword evidence="5 23" id="KW-0812">Transmembrane</keyword>
<keyword evidence="25" id="KW-1185">Reference proteome</keyword>
<feature type="disulfide bond" evidence="20">
    <location>
        <begin position="416"/>
        <end position="445"/>
    </location>
</feature>
<accession>A0A8J2LZR4</accession>
<evidence type="ECO:0000256" key="12">
    <source>
        <dbReference type="ARBA" id="ARBA00023136"/>
    </source>
</evidence>
<evidence type="ECO:0000256" key="23">
    <source>
        <dbReference type="SAM" id="Phobius"/>
    </source>
</evidence>
<evidence type="ECO:0000256" key="1">
    <source>
        <dbReference type="ARBA" id="ARBA00001913"/>
    </source>
</evidence>